<evidence type="ECO:0000313" key="1">
    <source>
        <dbReference type="EMBL" id="CAD9772552.1"/>
    </source>
</evidence>
<organism evidence="1">
    <name type="scientific">Lotharella oceanica</name>
    <dbReference type="NCBI Taxonomy" id="641309"/>
    <lineage>
        <taxon>Eukaryota</taxon>
        <taxon>Sar</taxon>
        <taxon>Rhizaria</taxon>
        <taxon>Cercozoa</taxon>
        <taxon>Chlorarachniophyceae</taxon>
        <taxon>Lotharella</taxon>
    </lineage>
</organism>
<dbReference type="AlphaFoldDB" id="A0A7S2TZ27"/>
<dbReference type="EMBL" id="HBHP01026687">
    <property type="protein sequence ID" value="CAD9772552.1"/>
    <property type="molecule type" value="Transcribed_RNA"/>
</dbReference>
<dbReference type="InterPro" id="IPR027993">
    <property type="entry name" value="DUF4495"/>
</dbReference>
<accession>A0A7S2TZ27</accession>
<dbReference type="Pfam" id="PF14906">
    <property type="entry name" value="DUF4495"/>
    <property type="match status" value="1"/>
</dbReference>
<sequence>MHSKRFKGVLQFLVETSVPRGQALEDSILSIRRIFPLCGLPLAAGDSAWLLAYLCEILTTASMNVVRQENMRLTYGATAELHRFQELTWREERERKSSVLKRLRESTEELVEDVSRRVVEMHVRHLDTSIVPNLSLDTDWERQRDHAMETRKPSPCQVYLDLYLQGVHHDLQKTGLSPGLILRTYLAVLLHALGAAIASSAALAPSRSWSRQYRFDIGYMLLALKRRIAACVVGAVVGDKAKRCLMEIQAQWLKLGVLLSVTCAPALEVAAMCHLANDSHGSGNAQTRRHSEEVLKAASKMSSIDDCYSHAAQHTPVFFNLEAKDGKEEEEEQEESVHSYLARDLSQDMKVLAAPRMYESLGLRALLPVAFARVLPGKVALVSPAELAAFVATRNDLKPDYPALEGEALAHAEVLRKCFKYKK</sequence>
<proteinExistence type="predicted"/>
<name>A0A7S2TZ27_9EUKA</name>
<reference evidence="1" key="1">
    <citation type="submission" date="2021-01" db="EMBL/GenBank/DDBJ databases">
        <authorList>
            <person name="Corre E."/>
            <person name="Pelletier E."/>
            <person name="Niang G."/>
            <person name="Scheremetjew M."/>
            <person name="Finn R."/>
            <person name="Kale V."/>
            <person name="Holt S."/>
            <person name="Cochrane G."/>
            <person name="Meng A."/>
            <person name="Brown T."/>
            <person name="Cohen L."/>
        </authorList>
    </citation>
    <scope>NUCLEOTIDE SEQUENCE</scope>
    <source>
        <strain evidence="1">CCMP622</strain>
    </source>
</reference>
<protein>
    <submittedName>
        <fullName evidence="1">Uncharacterized protein</fullName>
    </submittedName>
</protein>
<gene>
    <name evidence="1" type="ORF">LSP00402_LOCUS16542</name>
</gene>